<feature type="transmembrane region" description="Helical" evidence="1">
    <location>
        <begin position="170"/>
        <end position="192"/>
    </location>
</feature>
<feature type="transmembrane region" description="Helical" evidence="1">
    <location>
        <begin position="246"/>
        <end position="267"/>
    </location>
</feature>
<evidence type="ECO:0000313" key="3">
    <source>
        <dbReference type="Proteomes" id="UP000291106"/>
    </source>
</evidence>
<dbReference type="AlphaFoldDB" id="A0A411PD33"/>
<dbReference type="KEGG" id="smai:EXU30_01200"/>
<reference evidence="2 3" key="1">
    <citation type="submission" date="2019-02" db="EMBL/GenBank/DDBJ databases">
        <title>Shewanella sp. D4-2 isolated from Dokdo Island.</title>
        <authorList>
            <person name="Baek K."/>
        </authorList>
    </citation>
    <scope>NUCLEOTIDE SEQUENCE [LARGE SCALE GENOMIC DNA]</scope>
    <source>
        <strain evidence="2 3">D4-2</strain>
    </source>
</reference>
<feature type="transmembrane region" description="Helical" evidence="1">
    <location>
        <begin position="25"/>
        <end position="47"/>
    </location>
</feature>
<keyword evidence="1" id="KW-0472">Membrane</keyword>
<organism evidence="2 3">
    <name type="scientific">Shewanella maritima</name>
    <dbReference type="NCBI Taxonomy" id="2520507"/>
    <lineage>
        <taxon>Bacteria</taxon>
        <taxon>Pseudomonadati</taxon>
        <taxon>Pseudomonadota</taxon>
        <taxon>Gammaproteobacteria</taxon>
        <taxon>Alteromonadales</taxon>
        <taxon>Shewanellaceae</taxon>
        <taxon>Shewanella</taxon>
    </lineage>
</organism>
<keyword evidence="3" id="KW-1185">Reference proteome</keyword>
<evidence type="ECO:0000313" key="2">
    <source>
        <dbReference type="EMBL" id="QBF81463.1"/>
    </source>
</evidence>
<feature type="transmembrane region" description="Helical" evidence="1">
    <location>
        <begin position="130"/>
        <end position="158"/>
    </location>
</feature>
<keyword evidence="1" id="KW-0812">Transmembrane</keyword>
<dbReference type="GO" id="GO:0005886">
    <property type="term" value="C:plasma membrane"/>
    <property type="evidence" value="ECO:0007669"/>
    <property type="project" value="UniProtKB-SubCell"/>
</dbReference>
<sequence length="277" mass="30698">MTSTTAPSAMRQIGMISQFEVTKRFINPGGMIALLAYVLIWALILLYPVQSAADFLVNPMFKEFVVGLYGPGAFDTLFDAPVPEYAVLWCISLYLFPLFSLFICADQFCSDKQRGTFRFLTLRVSRSQLFFGRFIGQMAIQALLICVTLVATLLLVLIRDASLLLPSLSSALIILLNLIVVIMPYVALMAVFSLIAKTARQASIFAIVLWVIASMVISIINMQYPALEFLHWVLPGSQISSMINSLGINALIYAPIPLIQTVCFLLLGHSIMNRSKI</sequence>
<keyword evidence="1" id="KW-1133">Transmembrane helix</keyword>
<dbReference type="EMBL" id="CP036200">
    <property type="protein sequence ID" value="QBF81463.1"/>
    <property type="molecule type" value="Genomic_DNA"/>
</dbReference>
<dbReference type="RefSeq" id="WP_130597440.1">
    <property type="nucleotide sequence ID" value="NZ_CP036200.1"/>
</dbReference>
<feature type="transmembrane region" description="Helical" evidence="1">
    <location>
        <begin position="204"/>
        <end position="226"/>
    </location>
</feature>
<dbReference type="OrthoDB" id="6398332at2"/>
<gene>
    <name evidence="2" type="ORF">EXU30_01200</name>
</gene>
<dbReference type="Pfam" id="PF12679">
    <property type="entry name" value="ABC2_membrane_2"/>
    <property type="match status" value="1"/>
</dbReference>
<name>A0A411PD33_9GAMM</name>
<protein>
    <submittedName>
        <fullName evidence="2">ABC transporter</fullName>
    </submittedName>
</protein>
<dbReference type="Proteomes" id="UP000291106">
    <property type="component" value="Chromosome"/>
</dbReference>
<accession>A0A411PD33</accession>
<evidence type="ECO:0000256" key="1">
    <source>
        <dbReference type="SAM" id="Phobius"/>
    </source>
</evidence>
<proteinExistence type="predicted"/>
<feature type="transmembrane region" description="Helical" evidence="1">
    <location>
        <begin position="86"/>
        <end position="109"/>
    </location>
</feature>
<dbReference type="GO" id="GO:0140359">
    <property type="term" value="F:ABC-type transporter activity"/>
    <property type="evidence" value="ECO:0007669"/>
    <property type="project" value="InterPro"/>
</dbReference>